<dbReference type="RefSeq" id="WP_071657774.1">
    <property type="nucleotide sequence ID" value="NZ_MLCF01000104.1"/>
</dbReference>
<comment type="similarity">
    <text evidence="1">Belongs to the NAD(P)-dependent epimerase/dehydratase family. SDR39U1 subfamily.</text>
</comment>
<accession>A0A1J7BC94</accession>
<dbReference type="OrthoDB" id="9801773at2"/>
<dbReference type="InterPro" id="IPR001509">
    <property type="entry name" value="Epimerase_deHydtase"/>
</dbReference>
<dbReference type="Proteomes" id="UP000243342">
    <property type="component" value="Unassembled WGS sequence"/>
</dbReference>
<dbReference type="PANTHER" id="PTHR11092:SF0">
    <property type="entry name" value="EPIMERASE FAMILY PROTEIN SDR39U1"/>
    <property type="match status" value="1"/>
</dbReference>
<dbReference type="PANTHER" id="PTHR11092">
    <property type="entry name" value="SUGAR NUCLEOTIDE EPIMERASE RELATED"/>
    <property type="match status" value="1"/>
</dbReference>
<keyword evidence="5" id="KW-1185">Reference proteome</keyword>
<organism evidence="4 5">
    <name type="scientific">Mangrovactinospora gilvigrisea</name>
    <dbReference type="NCBI Taxonomy" id="1428644"/>
    <lineage>
        <taxon>Bacteria</taxon>
        <taxon>Bacillati</taxon>
        <taxon>Actinomycetota</taxon>
        <taxon>Actinomycetes</taxon>
        <taxon>Kitasatosporales</taxon>
        <taxon>Streptomycetaceae</taxon>
        <taxon>Mangrovactinospora</taxon>
    </lineage>
</organism>
<dbReference type="Pfam" id="PF01370">
    <property type="entry name" value="Epimerase"/>
    <property type="match status" value="1"/>
</dbReference>
<dbReference type="EMBL" id="MLCF01000104">
    <property type="protein sequence ID" value="OIV36262.1"/>
    <property type="molecule type" value="Genomic_DNA"/>
</dbReference>
<dbReference type="InterPro" id="IPR010099">
    <property type="entry name" value="SDR39U1"/>
</dbReference>
<dbReference type="SUPFAM" id="SSF51735">
    <property type="entry name" value="NAD(P)-binding Rossmann-fold domains"/>
    <property type="match status" value="1"/>
</dbReference>
<dbReference type="InterPro" id="IPR013549">
    <property type="entry name" value="DUF1731"/>
</dbReference>
<feature type="domain" description="NAD-dependent epimerase/dehydratase" evidence="2">
    <location>
        <begin position="3"/>
        <end position="222"/>
    </location>
</feature>
<evidence type="ECO:0000256" key="1">
    <source>
        <dbReference type="ARBA" id="ARBA00009353"/>
    </source>
</evidence>
<comment type="caution">
    <text evidence="4">The sequence shown here is derived from an EMBL/GenBank/DDBJ whole genome shotgun (WGS) entry which is preliminary data.</text>
</comment>
<feature type="domain" description="DUF1731" evidence="3">
    <location>
        <begin position="250"/>
        <end position="295"/>
    </location>
</feature>
<evidence type="ECO:0000259" key="2">
    <source>
        <dbReference type="Pfam" id="PF01370"/>
    </source>
</evidence>
<gene>
    <name evidence="4" type="ORF">BIV57_17190</name>
</gene>
<reference evidence="4 5" key="1">
    <citation type="submission" date="2016-10" db="EMBL/GenBank/DDBJ databases">
        <title>Genome sequence of Streptomyces gilvigriseus MUSC 26.</title>
        <authorList>
            <person name="Lee L.-H."/>
            <person name="Ser H.-L."/>
        </authorList>
    </citation>
    <scope>NUCLEOTIDE SEQUENCE [LARGE SCALE GENOMIC DNA]</scope>
    <source>
        <strain evidence="4 5">MUSC 26</strain>
    </source>
</reference>
<sequence>MHIAVSGSTGLIGSALVRSLLADGHTVTRLVRRAPRAAGDGTAEAEWRPADGWVDLDALDGIDGVVNLAGAPIAGRRWTESYKQQLRDSRIDGTATLARAAGELGAAVLVNGSAIGWYGDNGARILDESAPAGSGFLSRLCVDWEAATAPAEKAGVRVVLARSGIVVSRHGGAFQRLLPLFKAGLGGRLGSGMQYWSWVSLRDEVAALRFLLEHAEVSGPVNVTGPEPVTNREMTAVLGRLLGRPTLAAAPAFALRAVLGEVSSDLLASERVVPGVLQRVGFGFADGTVRSALEWALAAD</sequence>
<dbReference type="AlphaFoldDB" id="A0A1J7BC94"/>
<proteinExistence type="inferred from homology"/>
<evidence type="ECO:0000313" key="5">
    <source>
        <dbReference type="Proteomes" id="UP000243342"/>
    </source>
</evidence>
<dbReference type="Gene3D" id="3.40.50.720">
    <property type="entry name" value="NAD(P)-binding Rossmann-like Domain"/>
    <property type="match status" value="1"/>
</dbReference>
<evidence type="ECO:0000259" key="3">
    <source>
        <dbReference type="Pfam" id="PF08338"/>
    </source>
</evidence>
<dbReference type="STRING" id="1428644.BIV57_17190"/>
<evidence type="ECO:0000313" key="4">
    <source>
        <dbReference type="EMBL" id="OIV36262.1"/>
    </source>
</evidence>
<dbReference type="NCBIfam" id="TIGR01777">
    <property type="entry name" value="yfcH"/>
    <property type="match status" value="1"/>
</dbReference>
<name>A0A1J7BC94_9ACTN</name>
<dbReference type="Pfam" id="PF08338">
    <property type="entry name" value="DUF1731"/>
    <property type="match status" value="1"/>
</dbReference>
<dbReference type="InterPro" id="IPR036291">
    <property type="entry name" value="NAD(P)-bd_dom_sf"/>
</dbReference>
<protein>
    <submittedName>
        <fullName evidence="4">TIGR01777 family protein</fullName>
    </submittedName>
</protein>